<evidence type="ECO:0008006" key="3">
    <source>
        <dbReference type="Google" id="ProtNLM"/>
    </source>
</evidence>
<evidence type="ECO:0000256" key="1">
    <source>
        <dbReference type="SAM" id="MobiDB-lite"/>
    </source>
</evidence>
<organism evidence="2">
    <name type="scientific">marine metagenome</name>
    <dbReference type="NCBI Taxonomy" id="408172"/>
    <lineage>
        <taxon>unclassified sequences</taxon>
        <taxon>metagenomes</taxon>
        <taxon>ecological metagenomes</taxon>
    </lineage>
</organism>
<dbReference type="AlphaFoldDB" id="A0A382AHQ7"/>
<dbReference type="EMBL" id="UINC01025466">
    <property type="protein sequence ID" value="SVB01100.1"/>
    <property type="molecule type" value="Genomic_DNA"/>
</dbReference>
<feature type="non-terminal residue" evidence="2">
    <location>
        <position position="42"/>
    </location>
</feature>
<accession>A0A382AHQ7</accession>
<gene>
    <name evidence="2" type="ORF">METZ01_LOCUS153954</name>
</gene>
<evidence type="ECO:0000313" key="2">
    <source>
        <dbReference type="EMBL" id="SVB01100.1"/>
    </source>
</evidence>
<sequence>MNKQKPNERKTDDQLTQETRKTVDGLYRKILGRPADNDGLKH</sequence>
<protein>
    <recommendedName>
        <fullName evidence="3">DUF4214 domain-containing protein</fullName>
    </recommendedName>
</protein>
<name>A0A382AHQ7_9ZZZZ</name>
<proteinExistence type="predicted"/>
<reference evidence="2" key="1">
    <citation type="submission" date="2018-05" db="EMBL/GenBank/DDBJ databases">
        <authorList>
            <person name="Lanie J.A."/>
            <person name="Ng W.-L."/>
            <person name="Kazmierczak K.M."/>
            <person name="Andrzejewski T.M."/>
            <person name="Davidsen T.M."/>
            <person name="Wayne K.J."/>
            <person name="Tettelin H."/>
            <person name="Glass J.I."/>
            <person name="Rusch D."/>
            <person name="Podicherti R."/>
            <person name="Tsui H.-C.T."/>
            <person name="Winkler M.E."/>
        </authorList>
    </citation>
    <scope>NUCLEOTIDE SEQUENCE</scope>
</reference>
<feature type="compositionally biased region" description="Basic and acidic residues" evidence="1">
    <location>
        <begin position="1"/>
        <end position="27"/>
    </location>
</feature>
<feature type="region of interest" description="Disordered" evidence="1">
    <location>
        <begin position="1"/>
        <end position="42"/>
    </location>
</feature>